<protein>
    <recommendedName>
        <fullName evidence="7">Sushi domain-containing protein</fullName>
    </recommendedName>
</protein>
<dbReference type="AlphaFoldDB" id="A0A8C9R0W9"/>
<dbReference type="SUPFAM" id="SSF57535">
    <property type="entry name" value="Complement control module/SCR domain"/>
    <property type="match status" value="3"/>
</dbReference>
<comment type="caution">
    <text evidence="5">Lacks conserved residue(s) required for the propagation of feature annotation.</text>
</comment>
<dbReference type="InterPro" id="IPR051503">
    <property type="entry name" value="ComplSys_Reg/VirEntry_Med"/>
</dbReference>
<reference evidence="8 9" key="1">
    <citation type="submission" date="2019-04" db="EMBL/GenBank/DDBJ databases">
        <authorList>
            <consortium name="Wellcome Sanger Institute Data Sharing"/>
        </authorList>
    </citation>
    <scope>NUCLEOTIDE SEQUENCE [LARGE SCALE GENOMIC DNA]</scope>
</reference>
<dbReference type="CDD" id="cd00033">
    <property type="entry name" value="CCP"/>
    <property type="match status" value="2"/>
</dbReference>
<comment type="subcellular location">
    <subcellularLocation>
        <location evidence="1">Virion</location>
    </subcellularLocation>
</comment>
<evidence type="ECO:0000256" key="2">
    <source>
        <dbReference type="ARBA" id="ARBA00022659"/>
    </source>
</evidence>
<dbReference type="Ensembl" id="ENSSFOT00015004337.2">
    <property type="protein sequence ID" value="ENSSFOP00015004269.2"/>
    <property type="gene ID" value="ENSSFOG00015002688.2"/>
</dbReference>
<evidence type="ECO:0000256" key="1">
    <source>
        <dbReference type="ARBA" id="ARBA00004328"/>
    </source>
</evidence>
<evidence type="ECO:0000313" key="8">
    <source>
        <dbReference type="Ensembl" id="ENSSFOP00015004269.2"/>
    </source>
</evidence>
<organism evidence="8 9">
    <name type="scientific">Scleropages formosus</name>
    <name type="common">Asian bonytongue</name>
    <name type="synonym">Osteoglossum formosum</name>
    <dbReference type="NCBI Taxonomy" id="113540"/>
    <lineage>
        <taxon>Eukaryota</taxon>
        <taxon>Metazoa</taxon>
        <taxon>Chordata</taxon>
        <taxon>Craniata</taxon>
        <taxon>Vertebrata</taxon>
        <taxon>Euteleostomi</taxon>
        <taxon>Actinopterygii</taxon>
        <taxon>Neopterygii</taxon>
        <taxon>Teleostei</taxon>
        <taxon>Osteoglossocephala</taxon>
        <taxon>Osteoglossomorpha</taxon>
        <taxon>Osteoglossiformes</taxon>
        <taxon>Osteoglossidae</taxon>
        <taxon>Scleropages</taxon>
    </lineage>
</organism>
<keyword evidence="9" id="KW-1185">Reference proteome</keyword>
<dbReference type="InterPro" id="IPR035976">
    <property type="entry name" value="Sushi/SCR/CCP_sf"/>
</dbReference>
<dbReference type="InterPro" id="IPR000436">
    <property type="entry name" value="Sushi_SCR_CCP_dom"/>
</dbReference>
<evidence type="ECO:0000259" key="7">
    <source>
        <dbReference type="PROSITE" id="PS50923"/>
    </source>
</evidence>
<proteinExistence type="predicted"/>
<dbReference type="Pfam" id="PF00084">
    <property type="entry name" value="Sushi"/>
    <property type="match status" value="2"/>
</dbReference>
<dbReference type="Gene3D" id="2.10.70.10">
    <property type="entry name" value="Complement Module, domain 1"/>
    <property type="match status" value="3"/>
</dbReference>
<evidence type="ECO:0000256" key="4">
    <source>
        <dbReference type="ARBA" id="ARBA00023157"/>
    </source>
</evidence>
<evidence type="ECO:0000256" key="6">
    <source>
        <dbReference type="SAM" id="SignalP"/>
    </source>
</evidence>
<dbReference type="GeneTree" id="ENSGT00940000154967"/>
<dbReference type="SMART" id="SM00032">
    <property type="entry name" value="CCP"/>
    <property type="match status" value="2"/>
</dbReference>
<evidence type="ECO:0000256" key="5">
    <source>
        <dbReference type="PROSITE-ProRule" id="PRU00302"/>
    </source>
</evidence>
<keyword evidence="4" id="KW-1015">Disulfide bond</keyword>
<dbReference type="PANTHER" id="PTHR45785">
    <property type="entry name" value="COMPLEMENT FACTOR H-RELATED"/>
    <property type="match status" value="1"/>
</dbReference>
<accession>A0A8C9R0W9</accession>
<evidence type="ECO:0000256" key="3">
    <source>
        <dbReference type="ARBA" id="ARBA00022729"/>
    </source>
</evidence>
<feature type="chain" id="PRO_5034114576" description="Sushi domain-containing protein" evidence="6">
    <location>
        <begin position="30"/>
        <end position="213"/>
    </location>
</feature>
<dbReference type="PANTHER" id="PTHR45785:SF2">
    <property type="entry name" value="COMPLEMENT FACTOR H-RELATED"/>
    <property type="match status" value="1"/>
</dbReference>
<reference evidence="8" key="2">
    <citation type="submission" date="2025-08" db="UniProtKB">
        <authorList>
            <consortium name="Ensembl"/>
        </authorList>
    </citation>
    <scope>IDENTIFICATION</scope>
</reference>
<evidence type="ECO:0000313" key="9">
    <source>
        <dbReference type="Proteomes" id="UP000694397"/>
    </source>
</evidence>
<name>A0A8C9R0W9_SCLFO</name>
<sequence>MCGKIFQRWAISKVLLICCRLSNISKVLATDCMFCLGKNYCDKPDLKNGKFIPEKETYNNEEEIEYVCHKPYDSIPAGSVTCQNGQWRNTFCGPPPQVRYADVVGFQKNTYRHGDNVEFQCQNLYTLVGSKFFLVCFRGLFHVFTSSFLEPCTVTLEDMNERNLILRHTYMKKLYAKHRQPIEFFCKYGTRKANDIPFRQYCDDGKMILPLCH</sequence>
<feature type="signal peptide" evidence="6">
    <location>
        <begin position="1"/>
        <end position="29"/>
    </location>
</feature>
<reference evidence="8" key="3">
    <citation type="submission" date="2025-09" db="UniProtKB">
        <authorList>
            <consortium name="Ensembl"/>
        </authorList>
    </citation>
    <scope>IDENTIFICATION</scope>
</reference>
<dbReference type="Proteomes" id="UP000694397">
    <property type="component" value="Chromosome 9"/>
</dbReference>
<keyword evidence="2 5" id="KW-0768">Sushi</keyword>
<feature type="domain" description="Sushi" evidence="7">
    <location>
        <begin position="90"/>
        <end position="154"/>
    </location>
</feature>
<dbReference type="PROSITE" id="PS50923">
    <property type="entry name" value="SUSHI"/>
    <property type="match status" value="1"/>
</dbReference>
<keyword evidence="3 6" id="KW-0732">Signal</keyword>